<dbReference type="InterPro" id="IPR011761">
    <property type="entry name" value="ATP-grasp"/>
</dbReference>
<dbReference type="PANTHER" id="PTHR43585:SF2">
    <property type="entry name" value="ATP-GRASP ENZYME FSQD"/>
    <property type="match status" value="1"/>
</dbReference>
<evidence type="ECO:0000256" key="4">
    <source>
        <dbReference type="PROSITE-ProRule" id="PRU00409"/>
    </source>
</evidence>
<dbReference type="GO" id="GO:0046872">
    <property type="term" value="F:metal ion binding"/>
    <property type="evidence" value="ECO:0007669"/>
    <property type="project" value="InterPro"/>
</dbReference>
<evidence type="ECO:0000259" key="5">
    <source>
        <dbReference type="PROSITE" id="PS50975"/>
    </source>
</evidence>
<dbReference type="SUPFAM" id="SSF56059">
    <property type="entry name" value="Glutathione synthetase ATP-binding domain-like"/>
    <property type="match status" value="1"/>
</dbReference>
<sequence>MLAIAYERGAASGAEVATALAADTPLAFLLPASDYTEWVKPVLEELGTVVPLTGGDEDIDRVKALSPDGIMTYSESMLRDTSRLTTALGLPGHRLETTHMLTDKLAQRRRLSEAGVDSVRQHVIDKPSDWPEATKAIGFPAIVKPLYGGGSRDTYHVPDTETAQRLAKTLPGGMVLEEFIQGRPSLPYGDYVSVESLCSPDAITHVAVTGKFPQMPPFRELGHIWPADLPSDETAGVCELVTRALNALGVDFGVAHTEVKLTADGPRIIEVNGRLGGYINELSRRAAGLDLVRIGGLLALGEHAWSEPVDPIRVHFQYWGAGPTDPCELVATHGVKAARRVKGITGYRPLIRAGQRLDGGVMTTQMHLLCGDTEDHVAMFAALDEAIAHLTYEFRFDDGETALQAPPSTWRT</sequence>
<keyword evidence="7" id="KW-1185">Reference proteome</keyword>
<accession>A0A1H3DDR6</accession>
<dbReference type="RefSeq" id="WP_091289417.1">
    <property type="nucleotide sequence ID" value="NZ_FNON01000003.1"/>
</dbReference>
<evidence type="ECO:0000256" key="1">
    <source>
        <dbReference type="ARBA" id="ARBA00022598"/>
    </source>
</evidence>
<keyword evidence="1" id="KW-0436">Ligase</keyword>
<keyword evidence="3 4" id="KW-0067">ATP-binding</keyword>
<dbReference type="Gene3D" id="3.30.470.20">
    <property type="entry name" value="ATP-grasp fold, B domain"/>
    <property type="match status" value="1"/>
</dbReference>
<evidence type="ECO:0000256" key="3">
    <source>
        <dbReference type="ARBA" id="ARBA00022840"/>
    </source>
</evidence>
<protein>
    <submittedName>
        <fullName evidence="6">ATP-grasp domain-containing protein</fullName>
    </submittedName>
</protein>
<dbReference type="PROSITE" id="PS50975">
    <property type="entry name" value="ATP_GRASP"/>
    <property type="match status" value="1"/>
</dbReference>
<dbReference type="Pfam" id="PF02655">
    <property type="entry name" value="ATP-grasp_3"/>
    <property type="match status" value="1"/>
</dbReference>
<dbReference type="GO" id="GO:0005524">
    <property type="term" value="F:ATP binding"/>
    <property type="evidence" value="ECO:0007669"/>
    <property type="project" value="UniProtKB-UniRule"/>
</dbReference>
<evidence type="ECO:0000313" key="6">
    <source>
        <dbReference type="EMBL" id="SDX63819.1"/>
    </source>
</evidence>
<dbReference type="Proteomes" id="UP000199515">
    <property type="component" value="Unassembled WGS sequence"/>
</dbReference>
<reference evidence="6 7" key="1">
    <citation type="submission" date="2016-10" db="EMBL/GenBank/DDBJ databases">
        <authorList>
            <person name="de Groot N.N."/>
        </authorList>
    </citation>
    <scope>NUCLEOTIDE SEQUENCE [LARGE SCALE GENOMIC DNA]</scope>
    <source>
        <strain evidence="6 7">CPCC 202699</strain>
    </source>
</reference>
<dbReference type="InterPro" id="IPR052032">
    <property type="entry name" value="ATP-dep_AA_Ligase"/>
</dbReference>
<dbReference type="AlphaFoldDB" id="A0A1H3DDR6"/>
<proteinExistence type="predicted"/>
<dbReference type="EMBL" id="FNON01000003">
    <property type="protein sequence ID" value="SDX63819.1"/>
    <property type="molecule type" value="Genomic_DNA"/>
</dbReference>
<dbReference type="STRING" id="589385.SAMN05421504_103328"/>
<dbReference type="OrthoDB" id="24041at2"/>
<gene>
    <name evidence="6" type="ORF">SAMN05421504_103328</name>
</gene>
<evidence type="ECO:0000313" key="7">
    <source>
        <dbReference type="Proteomes" id="UP000199515"/>
    </source>
</evidence>
<keyword evidence="2 4" id="KW-0547">Nucleotide-binding</keyword>
<evidence type="ECO:0000256" key="2">
    <source>
        <dbReference type="ARBA" id="ARBA00022741"/>
    </source>
</evidence>
<feature type="domain" description="ATP-grasp" evidence="5">
    <location>
        <begin position="108"/>
        <end position="300"/>
    </location>
</feature>
<dbReference type="InterPro" id="IPR003806">
    <property type="entry name" value="ATP-grasp_PylC-type"/>
</dbReference>
<dbReference type="GO" id="GO:0016874">
    <property type="term" value="F:ligase activity"/>
    <property type="evidence" value="ECO:0007669"/>
    <property type="project" value="UniProtKB-KW"/>
</dbReference>
<name>A0A1H3DDR6_9PSEU</name>
<dbReference type="PANTHER" id="PTHR43585">
    <property type="entry name" value="FUMIPYRROLE BIOSYNTHESIS PROTEIN C"/>
    <property type="match status" value="1"/>
</dbReference>
<organism evidence="6 7">
    <name type="scientific">Amycolatopsis xylanica</name>
    <dbReference type="NCBI Taxonomy" id="589385"/>
    <lineage>
        <taxon>Bacteria</taxon>
        <taxon>Bacillati</taxon>
        <taxon>Actinomycetota</taxon>
        <taxon>Actinomycetes</taxon>
        <taxon>Pseudonocardiales</taxon>
        <taxon>Pseudonocardiaceae</taxon>
        <taxon>Amycolatopsis</taxon>
    </lineage>
</organism>